<dbReference type="Proteomes" id="UP000721844">
    <property type="component" value="Unassembled WGS sequence"/>
</dbReference>
<dbReference type="PANTHER" id="PTHR43133:SF25">
    <property type="entry name" value="RNA POLYMERASE SIGMA FACTOR RFAY-RELATED"/>
    <property type="match status" value="1"/>
</dbReference>
<reference evidence="7 8" key="1">
    <citation type="journal article" date="2021" name="Microorganisms">
        <title>Acidisoma silvae sp. nov. and Acidisomacellulosilytica sp. nov., Two Acidophilic Bacteria Isolated from Decaying Wood, Hydrolyzing Cellulose and Producing Poly-3-hydroxybutyrate.</title>
        <authorList>
            <person name="Mieszkin S."/>
            <person name="Pouder E."/>
            <person name="Uroz S."/>
            <person name="Simon-Colin C."/>
            <person name="Alain K."/>
        </authorList>
    </citation>
    <scope>NUCLEOTIDE SEQUENCE [LARGE SCALE GENOMIC DNA]</scope>
    <source>
        <strain evidence="7 8">HW T5.17</strain>
    </source>
</reference>
<comment type="caution">
    <text evidence="7">The sequence shown here is derived from an EMBL/GenBank/DDBJ whole genome shotgun (WGS) entry which is preliminary data.</text>
</comment>
<dbReference type="InterPro" id="IPR039425">
    <property type="entry name" value="RNA_pol_sigma-70-like"/>
</dbReference>
<dbReference type="Gene3D" id="1.10.10.10">
    <property type="entry name" value="Winged helix-like DNA-binding domain superfamily/Winged helix DNA-binding domain"/>
    <property type="match status" value="1"/>
</dbReference>
<dbReference type="NCBIfam" id="TIGR02937">
    <property type="entry name" value="sigma70-ECF"/>
    <property type="match status" value="1"/>
</dbReference>
<dbReference type="PANTHER" id="PTHR43133">
    <property type="entry name" value="RNA POLYMERASE ECF-TYPE SIGMA FACTO"/>
    <property type="match status" value="1"/>
</dbReference>
<dbReference type="CDD" id="cd06171">
    <property type="entry name" value="Sigma70_r4"/>
    <property type="match status" value="1"/>
</dbReference>
<dbReference type="EMBL" id="JAESVA010000008">
    <property type="protein sequence ID" value="MCB8882697.1"/>
    <property type="molecule type" value="Genomic_DNA"/>
</dbReference>
<dbReference type="Gene3D" id="1.10.1740.10">
    <property type="match status" value="1"/>
</dbReference>
<sequence length="173" mass="19743">MMADDPSRAKFLALALPLLPKQHRMAMAMTGNRSRADDLVQDTYLRALKYFRSYQGEDFAAWMAAIMRNLHRDQIHTTLPMDDDDDLSALPDPAPSPEQMILHADRNRHLHDLIAALPEGLREVLVMREFGDLSYAQIAQVLSLPVGTVMSRLSRAREYLRKAWLNIDDESLI</sequence>
<dbReference type="InterPro" id="IPR013324">
    <property type="entry name" value="RNA_pol_sigma_r3/r4-like"/>
</dbReference>
<gene>
    <name evidence="7" type="ORF">ACELLULO517_20805</name>
</gene>
<dbReference type="InterPro" id="IPR013325">
    <property type="entry name" value="RNA_pol_sigma_r2"/>
</dbReference>
<proteinExistence type="inferred from homology"/>
<dbReference type="GO" id="GO:0003677">
    <property type="term" value="F:DNA binding"/>
    <property type="evidence" value="ECO:0007669"/>
    <property type="project" value="InterPro"/>
</dbReference>
<feature type="domain" description="RNA polymerase sigma-70 region 2" evidence="5">
    <location>
        <begin position="19"/>
        <end position="75"/>
    </location>
</feature>
<dbReference type="SUPFAM" id="SSF88659">
    <property type="entry name" value="Sigma3 and sigma4 domains of RNA polymerase sigma factors"/>
    <property type="match status" value="1"/>
</dbReference>
<accession>A0A963Z4M0</accession>
<organism evidence="7 8">
    <name type="scientific">Acidisoma cellulosilyticum</name>
    <dbReference type="NCBI Taxonomy" id="2802395"/>
    <lineage>
        <taxon>Bacteria</taxon>
        <taxon>Pseudomonadati</taxon>
        <taxon>Pseudomonadota</taxon>
        <taxon>Alphaproteobacteria</taxon>
        <taxon>Acetobacterales</taxon>
        <taxon>Acidocellaceae</taxon>
        <taxon>Acidisoma</taxon>
    </lineage>
</organism>
<protein>
    <submittedName>
        <fullName evidence="7">Sigma-70 family RNA polymerase sigma factor</fullName>
    </submittedName>
</protein>
<dbReference type="InterPro" id="IPR007627">
    <property type="entry name" value="RNA_pol_sigma70_r2"/>
</dbReference>
<dbReference type="GO" id="GO:0006352">
    <property type="term" value="P:DNA-templated transcription initiation"/>
    <property type="evidence" value="ECO:0007669"/>
    <property type="project" value="InterPro"/>
</dbReference>
<dbReference type="Pfam" id="PF08281">
    <property type="entry name" value="Sigma70_r4_2"/>
    <property type="match status" value="1"/>
</dbReference>
<evidence type="ECO:0000256" key="3">
    <source>
        <dbReference type="ARBA" id="ARBA00023082"/>
    </source>
</evidence>
<dbReference type="InterPro" id="IPR036388">
    <property type="entry name" value="WH-like_DNA-bd_sf"/>
</dbReference>
<dbReference type="SUPFAM" id="SSF88946">
    <property type="entry name" value="Sigma2 domain of RNA polymerase sigma factors"/>
    <property type="match status" value="1"/>
</dbReference>
<dbReference type="Pfam" id="PF04542">
    <property type="entry name" value="Sigma70_r2"/>
    <property type="match status" value="1"/>
</dbReference>
<keyword evidence="8" id="KW-1185">Reference proteome</keyword>
<evidence type="ECO:0000259" key="6">
    <source>
        <dbReference type="Pfam" id="PF08281"/>
    </source>
</evidence>
<name>A0A963Z4M0_9PROT</name>
<dbReference type="AlphaFoldDB" id="A0A963Z4M0"/>
<keyword evidence="2" id="KW-0805">Transcription regulation</keyword>
<evidence type="ECO:0000313" key="8">
    <source>
        <dbReference type="Proteomes" id="UP000721844"/>
    </source>
</evidence>
<dbReference type="InterPro" id="IPR013249">
    <property type="entry name" value="RNA_pol_sigma70_r4_t2"/>
</dbReference>
<evidence type="ECO:0000256" key="1">
    <source>
        <dbReference type="ARBA" id="ARBA00010641"/>
    </source>
</evidence>
<dbReference type="InterPro" id="IPR014284">
    <property type="entry name" value="RNA_pol_sigma-70_dom"/>
</dbReference>
<dbReference type="RefSeq" id="WP_227309347.1">
    <property type="nucleotide sequence ID" value="NZ_JAESVA010000008.1"/>
</dbReference>
<evidence type="ECO:0000256" key="4">
    <source>
        <dbReference type="ARBA" id="ARBA00023163"/>
    </source>
</evidence>
<keyword evidence="3" id="KW-0731">Sigma factor</keyword>
<keyword evidence="4" id="KW-0804">Transcription</keyword>
<evidence type="ECO:0000259" key="5">
    <source>
        <dbReference type="Pfam" id="PF04542"/>
    </source>
</evidence>
<dbReference type="GO" id="GO:0016987">
    <property type="term" value="F:sigma factor activity"/>
    <property type="evidence" value="ECO:0007669"/>
    <property type="project" value="UniProtKB-KW"/>
</dbReference>
<evidence type="ECO:0000313" key="7">
    <source>
        <dbReference type="EMBL" id="MCB8882697.1"/>
    </source>
</evidence>
<comment type="similarity">
    <text evidence="1">Belongs to the sigma-70 factor family. ECF subfamily.</text>
</comment>
<evidence type="ECO:0000256" key="2">
    <source>
        <dbReference type="ARBA" id="ARBA00023015"/>
    </source>
</evidence>
<feature type="domain" description="RNA polymerase sigma factor 70 region 4 type 2" evidence="6">
    <location>
        <begin position="110"/>
        <end position="159"/>
    </location>
</feature>